<organism evidence="1 2">
    <name type="scientific">Allacma fusca</name>
    <dbReference type="NCBI Taxonomy" id="39272"/>
    <lineage>
        <taxon>Eukaryota</taxon>
        <taxon>Metazoa</taxon>
        <taxon>Ecdysozoa</taxon>
        <taxon>Arthropoda</taxon>
        <taxon>Hexapoda</taxon>
        <taxon>Collembola</taxon>
        <taxon>Symphypleona</taxon>
        <taxon>Sminthuridae</taxon>
        <taxon>Allacma</taxon>
    </lineage>
</organism>
<feature type="non-terminal residue" evidence="1">
    <location>
        <position position="76"/>
    </location>
</feature>
<name>A0A8J2L5L3_9HEXA</name>
<reference evidence="1" key="1">
    <citation type="submission" date="2021-06" db="EMBL/GenBank/DDBJ databases">
        <authorList>
            <person name="Hodson N. C."/>
            <person name="Mongue J. A."/>
            <person name="Jaron S. K."/>
        </authorList>
    </citation>
    <scope>NUCLEOTIDE SEQUENCE</scope>
</reference>
<feature type="non-terminal residue" evidence="1">
    <location>
        <position position="1"/>
    </location>
</feature>
<dbReference type="AlphaFoldDB" id="A0A8J2L5L3"/>
<comment type="caution">
    <text evidence="1">The sequence shown here is derived from an EMBL/GenBank/DDBJ whole genome shotgun (WGS) entry which is preliminary data.</text>
</comment>
<protein>
    <submittedName>
        <fullName evidence="1">Uncharacterized protein</fullName>
    </submittedName>
</protein>
<sequence>LEVLGLGLAIDPELASLFTRFNIPSVCWERKKQSRDEEGKSGGDTWEATGGFRMFYFPPWLPPVAQHPIWGAPTPG</sequence>
<keyword evidence="2" id="KW-1185">Reference proteome</keyword>
<accession>A0A8J2L5L3</accession>
<dbReference type="Proteomes" id="UP000708208">
    <property type="component" value="Unassembled WGS sequence"/>
</dbReference>
<gene>
    <name evidence="1" type="ORF">AFUS01_LOCUS39048</name>
</gene>
<evidence type="ECO:0000313" key="1">
    <source>
        <dbReference type="EMBL" id="CAG7829173.1"/>
    </source>
</evidence>
<proteinExistence type="predicted"/>
<dbReference type="EMBL" id="CAJVCH010550410">
    <property type="protein sequence ID" value="CAG7829173.1"/>
    <property type="molecule type" value="Genomic_DNA"/>
</dbReference>
<evidence type="ECO:0000313" key="2">
    <source>
        <dbReference type="Proteomes" id="UP000708208"/>
    </source>
</evidence>